<name>A0A2C9M876_BIOGL</name>
<dbReference type="AlphaFoldDB" id="A0A2C9M876"/>
<dbReference type="SUPFAM" id="SSF48403">
    <property type="entry name" value="Ankyrin repeat"/>
    <property type="match status" value="1"/>
</dbReference>
<feature type="repeat" description="ANK" evidence="1">
    <location>
        <begin position="183"/>
        <end position="216"/>
    </location>
</feature>
<accession>A0A2C9M876</accession>
<organism evidence="2 3">
    <name type="scientific">Biomphalaria glabrata</name>
    <name type="common">Bloodfluke planorb</name>
    <name type="synonym">Freshwater snail</name>
    <dbReference type="NCBI Taxonomy" id="6526"/>
    <lineage>
        <taxon>Eukaryota</taxon>
        <taxon>Metazoa</taxon>
        <taxon>Spiralia</taxon>
        <taxon>Lophotrochozoa</taxon>
        <taxon>Mollusca</taxon>
        <taxon>Gastropoda</taxon>
        <taxon>Heterobranchia</taxon>
        <taxon>Euthyneura</taxon>
        <taxon>Panpulmonata</taxon>
        <taxon>Hygrophila</taxon>
        <taxon>Lymnaeoidea</taxon>
        <taxon>Planorbidae</taxon>
        <taxon>Biomphalaria</taxon>
    </lineage>
</organism>
<sequence>MPEVFLWLISEPEAIRTRCSGVRPSLLFRFTGTLYFSDCAVTHALRSKNTKTLNFLLTECGEETRDEIAAPETLIQAVKLGDIQLIQLLLDAGADIDGVHDDKTPLMSAVHIEVIDFLLSKGADVNFKTSTTPLINVLSRNYFNDINSTFYPKLNSNEIDQHIIHVIDVFLKNGASLEDNDDYGNTALIKSAQGSFSVEVLKYLLDKGADVNQKDCWGLTALHVAAESHKLDFVEVLLKYHHRGYVTYKDSALDAALESSFTNAARVLLDHGAELDSTSPKPWGTR</sequence>
<dbReference type="VEuPathDB" id="VectorBase:BGLAX_041601"/>
<dbReference type="KEGG" id="bgt:106070311"/>
<evidence type="ECO:0000313" key="2">
    <source>
        <dbReference type="EnsemblMetazoa" id="BGLB039660-PA"/>
    </source>
</evidence>
<dbReference type="EnsemblMetazoa" id="BGLB039660-RA">
    <property type="protein sequence ID" value="BGLB039660-PA"/>
    <property type="gene ID" value="BGLB039660"/>
</dbReference>
<gene>
    <name evidence="2" type="primary">106070311</name>
</gene>
<dbReference type="InterPro" id="IPR002110">
    <property type="entry name" value="Ankyrin_rpt"/>
</dbReference>
<dbReference type="Pfam" id="PF12796">
    <property type="entry name" value="Ank_2"/>
    <property type="match status" value="2"/>
</dbReference>
<dbReference type="VEuPathDB" id="VectorBase:BGLB039660"/>
<evidence type="ECO:0000313" key="3">
    <source>
        <dbReference type="Proteomes" id="UP000076420"/>
    </source>
</evidence>
<dbReference type="PANTHER" id="PTHR24118">
    <property type="entry name" value="POTE ANKYRIN DOMAIN"/>
    <property type="match status" value="1"/>
</dbReference>
<dbReference type="PROSITE" id="PS50088">
    <property type="entry name" value="ANK_REPEAT"/>
    <property type="match status" value="2"/>
</dbReference>
<dbReference type="SMART" id="SM00248">
    <property type="entry name" value="ANK"/>
    <property type="match status" value="5"/>
</dbReference>
<dbReference type="Gene3D" id="1.25.40.20">
    <property type="entry name" value="Ankyrin repeat-containing domain"/>
    <property type="match status" value="2"/>
</dbReference>
<protein>
    <submittedName>
        <fullName evidence="2">Uncharacterized protein</fullName>
    </submittedName>
</protein>
<dbReference type="InterPro" id="IPR036770">
    <property type="entry name" value="Ankyrin_rpt-contain_sf"/>
</dbReference>
<proteinExistence type="predicted"/>
<feature type="repeat" description="ANK" evidence="1">
    <location>
        <begin position="69"/>
        <end position="101"/>
    </location>
</feature>
<keyword evidence="1" id="KW-0040">ANK repeat</keyword>
<dbReference type="PANTHER" id="PTHR24118:SF99">
    <property type="entry name" value="POTE ANKYRIN DOMAIN FAMILY MEMBER 3C-RELATED"/>
    <property type="match status" value="1"/>
</dbReference>
<evidence type="ECO:0000256" key="1">
    <source>
        <dbReference type="PROSITE-ProRule" id="PRU00023"/>
    </source>
</evidence>
<dbReference type="STRING" id="6526.A0A2C9M876"/>
<reference evidence="2" key="1">
    <citation type="submission" date="2020-05" db="UniProtKB">
        <authorList>
            <consortium name="EnsemblMetazoa"/>
        </authorList>
    </citation>
    <scope>IDENTIFICATION</scope>
    <source>
        <strain evidence="2">BB02</strain>
    </source>
</reference>
<dbReference type="Proteomes" id="UP000076420">
    <property type="component" value="Unassembled WGS sequence"/>
</dbReference>
<dbReference type="PROSITE" id="PS50297">
    <property type="entry name" value="ANK_REP_REGION"/>
    <property type="match status" value="1"/>
</dbReference>